<dbReference type="InterPro" id="IPR006664">
    <property type="entry name" value="OMP_bac"/>
</dbReference>
<reference evidence="7" key="1">
    <citation type="submission" date="2021-02" db="EMBL/GenBank/DDBJ databases">
        <title>The CRISPR/cas machinery reduction and long-range gene transfer in the hot spring cyanobacterium Synechococcus.</title>
        <authorList>
            <person name="Dvorak P."/>
            <person name="Jahodarova E."/>
            <person name="Hasler P."/>
            <person name="Poulickova A."/>
        </authorList>
    </citation>
    <scope>NUCLEOTIDE SEQUENCE</scope>
    <source>
        <strain evidence="7">Rupite</strain>
    </source>
</reference>
<dbReference type="SUPFAM" id="SSF103088">
    <property type="entry name" value="OmpA-like"/>
    <property type="match status" value="1"/>
</dbReference>
<dbReference type="InterPro" id="IPR050330">
    <property type="entry name" value="Bact_OuterMem_StrucFunc"/>
</dbReference>
<dbReference type="CDD" id="cd07185">
    <property type="entry name" value="OmpA_C-like"/>
    <property type="match status" value="1"/>
</dbReference>
<comment type="caution">
    <text evidence="7">The sequence shown here is derived from an EMBL/GenBank/DDBJ whole genome shotgun (WGS) entry which is preliminary data.</text>
</comment>
<keyword evidence="8" id="KW-1185">Reference proteome</keyword>
<name>A0ABT0CDU4_THEVL</name>
<dbReference type="RefSeq" id="WP_244352019.1">
    <property type="nucleotide sequence ID" value="NZ_JAFIRA010000041.1"/>
</dbReference>
<dbReference type="EMBL" id="JAFIRA010000041">
    <property type="protein sequence ID" value="MCJ2543945.1"/>
    <property type="molecule type" value="Genomic_DNA"/>
</dbReference>
<evidence type="ECO:0000259" key="6">
    <source>
        <dbReference type="PROSITE" id="PS51123"/>
    </source>
</evidence>
<feature type="region of interest" description="Disordered" evidence="5">
    <location>
        <begin position="40"/>
        <end position="84"/>
    </location>
</feature>
<evidence type="ECO:0000256" key="1">
    <source>
        <dbReference type="ARBA" id="ARBA00004442"/>
    </source>
</evidence>
<evidence type="ECO:0000256" key="4">
    <source>
        <dbReference type="PROSITE-ProRule" id="PRU00473"/>
    </source>
</evidence>
<dbReference type="PANTHER" id="PTHR30329:SF21">
    <property type="entry name" value="LIPOPROTEIN YIAD-RELATED"/>
    <property type="match status" value="1"/>
</dbReference>
<proteinExistence type="predicted"/>
<evidence type="ECO:0000256" key="2">
    <source>
        <dbReference type="ARBA" id="ARBA00023136"/>
    </source>
</evidence>
<protein>
    <submittedName>
        <fullName evidence="7">OmpA family protein</fullName>
    </submittedName>
</protein>
<dbReference type="InterPro" id="IPR036737">
    <property type="entry name" value="OmpA-like_sf"/>
</dbReference>
<keyword evidence="2 4" id="KW-0472">Membrane</keyword>
<dbReference type="Proteomes" id="UP000830835">
    <property type="component" value="Unassembled WGS sequence"/>
</dbReference>
<evidence type="ECO:0000313" key="8">
    <source>
        <dbReference type="Proteomes" id="UP000830835"/>
    </source>
</evidence>
<comment type="subcellular location">
    <subcellularLocation>
        <location evidence="1">Cell outer membrane</location>
    </subcellularLocation>
</comment>
<dbReference type="PANTHER" id="PTHR30329">
    <property type="entry name" value="STATOR ELEMENT OF FLAGELLAR MOTOR COMPLEX"/>
    <property type="match status" value="1"/>
</dbReference>
<dbReference type="PRINTS" id="PR01021">
    <property type="entry name" value="OMPADOMAIN"/>
</dbReference>
<gene>
    <name evidence="7" type="ORF">JX360_13705</name>
</gene>
<evidence type="ECO:0000256" key="5">
    <source>
        <dbReference type="SAM" id="MobiDB-lite"/>
    </source>
</evidence>
<evidence type="ECO:0000313" key="7">
    <source>
        <dbReference type="EMBL" id="MCJ2543945.1"/>
    </source>
</evidence>
<feature type="compositionally biased region" description="Pro residues" evidence="5">
    <location>
        <begin position="69"/>
        <end position="79"/>
    </location>
</feature>
<organism evidence="7 8">
    <name type="scientific">Thermostichus vulcanus str. 'Rupite'</name>
    <dbReference type="NCBI Taxonomy" id="2813851"/>
    <lineage>
        <taxon>Bacteria</taxon>
        <taxon>Bacillati</taxon>
        <taxon>Cyanobacteriota</taxon>
        <taxon>Cyanophyceae</taxon>
        <taxon>Thermostichales</taxon>
        <taxon>Thermostichaceae</taxon>
        <taxon>Thermostichus</taxon>
    </lineage>
</organism>
<dbReference type="Gene3D" id="3.30.1330.60">
    <property type="entry name" value="OmpA-like domain"/>
    <property type="match status" value="1"/>
</dbReference>
<feature type="region of interest" description="Disordered" evidence="5">
    <location>
        <begin position="117"/>
        <end position="172"/>
    </location>
</feature>
<feature type="domain" description="OmpA-like" evidence="6">
    <location>
        <begin position="170"/>
        <end position="287"/>
    </location>
</feature>
<dbReference type="InterPro" id="IPR006665">
    <property type="entry name" value="OmpA-like"/>
</dbReference>
<keyword evidence="3" id="KW-0998">Cell outer membrane</keyword>
<dbReference type="PROSITE" id="PS51123">
    <property type="entry name" value="OMPA_2"/>
    <property type="match status" value="1"/>
</dbReference>
<dbReference type="Pfam" id="PF00691">
    <property type="entry name" value="OmpA"/>
    <property type="match status" value="1"/>
</dbReference>
<sequence length="287" mass="31041">MPRLPRRPHSPSSLHLSLNLLSGILLLSSGILAGMLLPQQAQTQTQPDPGSSLPDPTLPTPQILATLSPPQPQANPPAVDPADRESFTDIEAEIREMRQQVIQLLMRLEELESRLQRLRSQTGDPDRVTESSTTAEIATGAANGETDTDSTLSQPTPTPTATPTPTSFQVGTQTISLPGDLLFDFDKAEIRPEAAALLAQVAESLQSMPEARIQVNGHTDNIGSLNYNLALSLRRANAVKDYLIKLLPEDNRISWTTSGFGPTAPVADNDTEAGRQRNRRVDLIIAP</sequence>
<accession>A0ABT0CDU4</accession>
<evidence type="ECO:0000256" key="3">
    <source>
        <dbReference type="ARBA" id="ARBA00023237"/>
    </source>
</evidence>